<accession>A0A3R5WIX9</accession>
<dbReference type="Proteomes" id="UP000283295">
    <property type="component" value="Unassembled WGS sequence"/>
</dbReference>
<organism evidence="1 2">
    <name type="scientific">Coprococcus eutactus</name>
    <dbReference type="NCBI Taxonomy" id="33043"/>
    <lineage>
        <taxon>Bacteria</taxon>
        <taxon>Bacillati</taxon>
        <taxon>Bacillota</taxon>
        <taxon>Clostridia</taxon>
        <taxon>Lachnospirales</taxon>
        <taxon>Lachnospiraceae</taxon>
        <taxon>Coprococcus</taxon>
    </lineage>
</organism>
<name>A0A3R5WIX9_9FIRM</name>
<gene>
    <name evidence="1" type="ORF">DWX94_10670</name>
</gene>
<reference evidence="1 2" key="1">
    <citation type="submission" date="2018-08" db="EMBL/GenBank/DDBJ databases">
        <title>A genome reference for cultivated species of the human gut microbiota.</title>
        <authorList>
            <person name="Zou Y."/>
            <person name="Xue W."/>
            <person name="Luo G."/>
        </authorList>
    </citation>
    <scope>NUCLEOTIDE SEQUENCE [LARGE SCALE GENOMIC DNA]</scope>
    <source>
        <strain evidence="1 2">AF22-21</strain>
    </source>
</reference>
<comment type="caution">
    <text evidence="1">The sequence shown here is derived from an EMBL/GenBank/DDBJ whole genome shotgun (WGS) entry which is preliminary data.</text>
</comment>
<dbReference type="EMBL" id="QRVK01000030">
    <property type="protein sequence ID" value="RGS39715.1"/>
    <property type="molecule type" value="Genomic_DNA"/>
</dbReference>
<sequence>MIKMIAIRLLDYCNEKKSTLVKFKNQYKYEDFYDDNASSSKNAKKMLYEMLPETCPTSLEFSFDTLAYCIRHTLKKPRELMTIFNYFLAKIYEVKDFHYFIEHPSEIRNMIHSTQEEMIASALSMYTKTYQEIKDACEIVLQGRKYYFQGKELEDKLKEAAVNRKGYDVIDIKRILLESGLVGKINDISQVYVKEDEDSSNKRYTLQNSIRIIKAKFEYQVKGRLSLNKTDFYVLHPMCYEHFECRVGSQTLVIQTSLLMM</sequence>
<evidence type="ECO:0000313" key="1">
    <source>
        <dbReference type="EMBL" id="RGS39715.1"/>
    </source>
</evidence>
<proteinExistence type="predicted"/>
<dbReference type="AlphaFoldDB" id="A0A3R5WIX9"/>
<evidence type="ECO:0000313" key="2">
    <source>
        <dbReference type="Proteomes" id="UP000283295"/>
    </source>
</evidence>
<protein>
    <submittedName>
        <fullName evidence="1">Uncharacterized protein</fullName>
    </submittedName>
</protein>